<name>A0A9J5YAZ5_SOLCO</name>
<proteinExistence type="predicted"/>
<comment type="caution">
    <text evidence="1">The sequence shown here is derived from an EMBL/GenBank/DDBJ whole genome shotgun (WGS) entry which is preliminary data.</text>
</comment>
<gene>
    <name evidence="1" type="ORF">H5410_039123</name>
</gene>
<dbReference type="PANTHER" id="PTHR37196:SF2">
    <property type="entry name" value="TRANSMEMBRANE PROTEIN"/>
    <property type="match status" value="1"/>
</dbReference>
<dbReference type="Proteomes" id="UP000824120">
    <property type="component" value="Chromosome 7"/>
</dbReference>
<reference evidence="1 2" key="1">
    <citation type="submission" date="2020-09" db="EMBL/GenBank/DDBJ databases">
        <title>De no assembly of potato wild relative species, Solanum commersonii.</title>
        <authorList>
            <person name="Cho K."/>
        </authorList>
    </citation>
    <scope>NUCLEOTIDE SEQUENCE [LARGE SCALE GENOMIC DNA]</scope>
    <source>
        <strain evidence="1">LZ3.2</strain>
        <tissue evidence="1">Leaf</tissue>
    </source>
</reference>
<evidence type="ECO:0000313" key="1">
    <source>
        <dbReference type="EMBL" id="KAG5597891.1"/>
    </source>
</evidence>
<protein>
    <submittedName>
        <fullName evidence="1">Uncharacterized protein</fullName>
    </submittedName>
</protein>
<accession>A0A9J5YAZ5</accession>
<evidence type="ECO:0000313" key="2">
    <source>
        <dbReference type="Proteomes" id="UP000824120"/>
    </source>
</evidence>
<dbReference type="PANTHER" id="PTHR37196">
    <property type="entry name" value="TRANSMEMBRANE PROTEIN"/>
    <property type="match status" value="1"/>
</dbReference>
<dbReference type="EMBL" id="JACXVP010000007">
    <property type="protein sequence ID" value="KAG5597891.1"/>
    <property type="molecule type" value="Genomic_DNA"/>
</dbReference>
<dbReference type="OrthoDB" id="1932652at2759"/>
<sequence>MKCIINLHSPILLKFSTNKFTYQYHKSKPICILEQQHYNTKLATGFVKGKRPLLIAPLKAVNSPAASGDLSVLLQTGAVMLFMYWIANFVVPEFIMKDLQQDDTTTNNNKTDEKDIL</sequence>
<keyword evidence="2" id="KW-1185">Reference proteome</keyword>
<organism evidence="1 2">
    <name type="scientific">Solanum commersonii</name>
    <name type="common">Commerson's wild potato</name>
    <name type="synonym">Commerson's nightshade</name>
    <dbReference type="NCBI Taxonomy" id="4109"/>
    <lineage>
        <taxon>Eukaryota</taxon>
        <taxon>Viridiplantae</taxon>
        <taxon>Streptophyta</taxon>
        <taxon>Embryophyta</taxon>
        <taxon>Tracheophyta</taxon>
        <taxon>Spermatophyta</taxon>
        <taxon>Magnoliopsida</taxon>
        <taxon>eudicotyledons</taxon>
        <taxon>Gunneridae</taxon>
        <taxon>Pentapetalae</taxon>
        <taxon>asterids</taxon>
        <taxon>lamiids</taxon>
        <taxon>Solanales</taxon>
        <taxon>Solanaceae</taxon>
        <taxon>Solanoideae</taxon>
        <taxon>Solaneae</taxon>
        <taxon>Solanum</taxon>
    </lineage>
</organism>
<dbReference type="AlphaFoldDB" id="A0A9J5YAZ5"/>